<evidence type="ECO:0008006" key="4">
    <source>
        <dbReference type="Google" id="ProtNLM"/>
    </source>
</evidence>
<dbReference type="STRING" id="331657.A0A4U0W7I4"/>
<feature type="region of interest" description="Disordered" evidence="1">
    <location>
        <begin position="1"/>
        <end position="165"/>
    </location>
</feature>
<dbReference type="PANTHER" id="PTHR28155:SF1">
    <property type="entry name" value="DNA-DIRECTED RNA POLYMERASE I SUBUNIT RPA34.5-DOMAIN-CONTAINING PROTEIN"/>
    <property type="match status" value="1"/>
</dbReference>
<evidence type="ECO:0000313" key="3">
    <source>
        <dbReference type="Proteomes" id="UP000308768"/>
    </source>
</evidence>
<accession>A0A4U0W7I4</accession>
<dbReference type="AlphaFoldDB" id="A0A4U0W7I4"/>
<proteinExistence type="predicted"/>
<sequence>MAKIKQMRVPLPGENPKKAPKLSETARGQGQKLSEEVVVESDSGGSGSESSSGDSSDSEFDAGKRTELEEPNPEAIQKTKPASPPVPEDTESESESASASESRHGSASASDSGSETGSESGSEDVGESASVTETQTEGNPARTAAAAAETVAFRPPPSYEPPIGFKPAKLSGMSSSNSKAYQPSSLAGKQVWYITAPASVPITAIKDVSLEAVRKGKTVLQHAGIDYAFVMDASGGETARLLLPSDSDEQYRATNTQIAQTLHLHQIVRVPDLSNKQATPTTSSGAATATRKPSQGARQQPIGLKMRSLPIGFGSGKPGTLGPESDDDVTMVDATRESSLQVPKGPEATAQSRKRKHVEANGTNGINGDASRKPKKSRKGAKDNDEPARAEEDDHRSAAPLPKRDDNGGTVMNGAVANGAPESPGIAAVAKPDVLERQRETKEEKAKRKERRRKKKEKEKEKSNAS</sequence>
<gene>
    <name evidence="2" type="ORF">B0A49_11843</name>
</gene>
<reference evidence="2 3" key="1">
    <citation type="submission" date="2017-03" db="EMBL/GenBank/DDBJ databases">
        <title>Genomes of endolithic fungi from Antarctica.</title>
        <authorList>
            <person name="Coleine C."/>
            <person name="Masonjones S."/>
            <person name="Stajich J.E."/>
        </authorList>
    </citation>
    <scope>NUCLEOTIDE SEQUENCE [LARGE SCALE GENOMIC DNA]</scope>
    <source>
        <strain evidence="2 3">CCFEE 5187</strain>
    </source>
</reference>
<comment type="caution">
    <text evidence="2">The sequence shown here is derived from an EMBL/GenBank/DDBJ whole genome shotgun (WGS) entry which is preliminary data.</text>
</comment>
<protein>
    <recommendedName>
        <fullName evidence="4">DNA-directed RNA polymerase I subunit RPA34.5</fullName>
    </recommendedName>
</protein>
<dbReference type="Pfam" id="PF08208">
    <property type="entry name" value="RNA_polI_A34"/>
    <property type="match status" value="1"/>
</dbReference>
<dbReference type="InterPro" id="IPR013240">
    <property type="entry name" value="DNA-dir_RNA_pol1_su_RPA34"/>
</dbReference>
<feature type="compositionally biased region" description="Low complexity" evidence="1">
    <location>
        <begin position="40"/>
        <end position="55"/>
    </location>
</feature>
<feature type="compositionally biased region" description="Low complexity" evidence="1">
    <location>
        <begin position="95"/>
        <end position="120"/>
    </location>
</feature>
<dbReference type="PANTHER" id="PTHR28155">
    <property type="entry name" value="ACR243WP"/>
    <property type="match status" value="1"/>
</dbReference>
<feature type="compositionally biased region" description="Basic residues" evidence="1">
    <location>
        <begin position="448"/>
        <end position="457"/>
    </location>
</feature>
<dbReference type="EMBL" id="NAJN01002068">
    <property type="protein sequence ID" value="TKA58222.1"/>
    <property type="molecule type" value="Genomic_DNA"/>
</dbReference>
<feature type="compositionally biased region" description="Low complexity" evidence="1">
    <location>
        <begin position="141"/>
        <end position="152"/>
    </location>
</feature>
<dbReference type="OrthoDB" id="76224at2759"/>
<name>A0A4U0W7I4_9PEZI</name>
<dbReference type="InterPro" id="IPR053263">
    <property type="entry name" value="Euk_RPA34_RNAP_subunit"/>
</dbReference>
<evidence type="ECO:0000256" key="1">
    <source>
        <dbReference type="SAM" id="MobiDB-lite"/>
    </source>
</evidence>
<feature type="compositionally biased region" description="Low complexity" evidence="1">
    <location>
        <begin position="278"/>
        <end position="290"/>
    </location>
</feature>
<dbReference type="GO" id="GO:0006360">
    <property type="term" value="P:transcription by RNA polymerase I"/>
    <property type="evidence" value="ECO:0007669"/>
    <property type="project" value="InterPro"/>
</dbReference>
<feature type="region of interest" description="Disordered" evidence="1">
    <location>
        <begin position="274"/>
        <end position="466"/>
    </location>
</feature>
<dbReference type="Gene3D" id="6.20.250.70">
    <property type="match status" value="1"/>
</dbReference>
<dbReference type="Proteomes" id="UP000308768">
    <property type="component" value="Unassembled WGS sequence"/>
</dbReference>
<feature type="compositionally biased region" description="Basic and acidic residues" evidence="1">
    <location>
        <begin position="433"/>
        <end position="447"/>
    </location>
</feature>
<keyword evidence="3" id="KW-1185">Reference proteome</keyword>
<evidence type="ECO:0000313" key="2">
    <source>
        <dbReference type="EMBL" id="TKA58222.1"/>
    </source>
</evidence>
<organism evidence="2 3">
    <name type="scientific">Cryomyces minteri</name>
    <dbReference type="NCBI Taxonomy" id="331657"/>
    <lineage>
        <taxon>Eukaryota</taxon>
        <taxon>Fungi</taxon>
        <taxon>Dikarya</taxon>
        <taxon>Ascomycota</taxon>
        <taxon>Pezizomycotina</taxon>
        <taxon>Dothideomycetes</taxon>
        <taxon>Dothideomycetes incertae sedis</taxon>
        <taxon>Cryomyces</taxon>
    </lineage>
</organism>
<feature type="compositionally biased region" description="Basic and acidic residues" evidence="1">
    <location>
        <begin position="380"/>
        <end position="407"/>
    </location>
</feature>